<evidence type="ECO:0000256" key="1">
    <source>
        <dbReference type="ARBA" id="ARBA00038310"/>
    </source>
</evidence>
<dbReference type="EMBL" id="UINC01081828">
    <property type="protein sequence ID" value="SVC26052.1"/>
    <property type="molecule type" value="Genomic_DNA"/>
</dbReference>
<dbReference type="InterPro" id="IPR032466">
    <property type="entry name" value="Metal_Hydrolase"/>
</dbReference>
<dbReference type="PANTHER" id="PTHR43569">
    <property type="entry name" value="AMIDOHYDROLASE"/>
    <property type="match status" value="1"/>
</dbReference>
<dbReference type="Pfam" id="PF04909">
    <property type="entry name" value="Amidohydro_2"/>
    <property type="match status" value="1"/>
</dbReference>
<gene>
    <name evidence="3" type="ORF">METZ01_LOCUS278906</name>
</gene>
<accession>A0A382KS23</accession>
<dbReference type="InterPro" id="IPR052350">
    <property type="entry name" value="Metallo-dep_Lactonases"/>
</dbReference>
<dbReference type="SUPFAM" id="SSF51556">
    <property type="entry name" value="Metallo-dependent hydrolases"/>
    <property type="match status" value="1"/>
</dbReference>
<organism evidence="3">
    <name type="scientific">marine metagenome</name>
    <dbReference type="NCBI Taxonomy" id="408172"/>
    <lineage>
        <taxon>unclassified sequences</taxon>
        <taxon>metagenomes</taxon>
        <taxon>ecological metagenomes</taxon>
    </lineage>
</organism>
<protein>
    <recommendedName>
        <fullName evidence="2">Amidohydrolase-related domain-containing protein</fullName>
    </recommendedName>
</protein>
<dbReference type="AlphaFoldDB" id="A0A382KS23"/>
<dbReference type="InterPro" id="IPR006680">
    <property type="entry name" value="Amidohydro-rel"/>
</dbReference>
<proteinExistence type="inferred from homology"/>
<evidence type="ECO:0000313" key="3">
    <source>
        <dbReference type="EMBL" id="SVC26052.1"/>
    </source>
</evidence>
<dbReference type="PANTHER" id="PTHR43569:SF2">
    <property type="entry name" value="AMIDOHYDROLASE-RELATED DOMAIN-CONTAINING PROTEIN"/>
    <property type="match status" value="1"/>
</dbReference>
<dbReference type="GO" id="GO:0016787">
    <property type="term" value="F:hydrolase activity"/>
    <property type="evidence" value="ECO:0007669"/>
    <property type="project" value="InterPro"/>
</dbReference>
<sequence>MIIDTHTHFYDPFRPEGCPWPSPQEEQLYRTVLPEHFKEVAAPHGVTGTVVVEAASWVEDNQWILDMADDDPVILGLIGKCDVGTPQFAEQIERFARHPVFRGIRVWGDLDGGFLDDMALMADKGLVLDCAPNVQTWDECLRLARQLPALRLVVEHIAAVRVDGEAPDPEWVSFIQAVAEQPQVYLKVSALVENSAQQPAPADTDYYRPTLDTLWAAFGEDRLFFGSNWPVCERSATYETCIGIVRDYFEARDTSEKFFWDNAK</sequence>
<evidence type="ECO:0000259" key="2">
    <source>
        <dbReference type="Pfam" id="PF04909"/>
    </source>
</evidence>
<comment type="similarity">
    <text evidence="1">Belongs to the metallo-dependent hydrolases superfamily.</text>
</comment>
<name>A0A382KS23_9ZZZZ</name>
<feature type="non-terminal residue" evidence="3">
    <location>
        <position position="264"/>
    </location>
</feature>
<feature type="domain" description="Amidohydrolase-related" evidence="2">
    <location>
        <begin position="3"/>
        <end position="263"/>
    </location>
</feature>
<dbReference type="Gene3D" id="3.20.20.140">
    <property type="entry name" value="Metal-dependent hydrolases"/>
    <property type="match status" value="1"/>
</dbReference>
<reference evidence="3" key="1">
    <citation type="submission" date="2018-05" db="EMBL/GenBank/DDBJ databases">
        <authorList>
            <person name="Lanie J.A."/>
            <person name="Ng W.-L."/>
            <person name="Kazmierczak K.M."/>
            <person name="Andrzejewski T.M."/>
            <person name="Davidsen T.M."/>
            <person name="Wayne K.J."/>
            <person name="Tettelin H."/>
            <person name="Glass J.I."/>
            <person name="Rusch D."/>
            <person name="Podicherti R."/>
            <person name="Tsui H.-C.T."/>
            <person name="Winkler M.E."/>
        </authorList>
    </citation>
    <scope>NUCLEOTIDE SEQUENCE</scope>
</reference>